<dbReference type="Gene3D" id="1.25.40.650">
    <property type="match status" value="1"/>
</dbReference>
<dbReference type="RefSeq" id="WP_283174187.1">
    <property type="nucleotide sequence ID" value="NZ_JAPNOA010000029.1"/>
</dbReference>
<protein>
    <submittedName>
        <fullName evidence="2">Penicillin-binding protein activator</fullName>
    </submittedName>
</protein>
<organism evidence="2 3">
    <name type="scientific">Parathalassolituus penaei</name>
    <dbReference type="NCBI Taxonomy" id="2997323"/>
    <lineage>
        <taxon>Bacteria</taxon>
        <taxon>Pseudomonadati</taxon>
        <taxon>Pseudomonadota</taxon>
        <taxon>Gammaproteobacteria</taxon>
        <taxon>Oceanospirillales</taxon>
        <taxon>Oceanospirillaceae</taxon>
        <taxon>Parathalassolituus</taxon>
    </lineage>
</organism>
<dbReference type="CDD" id="cd06339">
    <property type="entry name" value="PBP1_YraM_LppC_lipoprotein-like"/>
    <property type="match status" value="1"/>
</dbReference>
<name>A0A9X3ITK2_9GAMM</name>
<keyword evidence="3" id="KW-1185">Reference proteome</keyword>
<dbReference type="EMBL" id="JAPNOA010000029">
    <property type="protein sequence ID" value="MCY0965979.1"/>
    <property type="molecule type" value="Genomic_DNA"/>
</dbReference>
<dbReference type="InterPro" id="IPR007443">
    <property type="entry name" value="LpoA"/>
</dbReference>
<reference evidence="2" key="1">
    <citation type="submission" date="2022-11" db="EMBL/GenBank/DDBJ databases">
        <title>Parathalassolutuus dongxingensis gen. nov., sp. nov., a novel member of family Oceanospirillaceae isolated from a coastal shrimp pond in Guangxi, China.</title>
        <authorList>
            <person name="Chen H."/>
        </authorList>
    </citation>
    <scope>NUCLEOTIDE SEQUENCE</scope>
    <source>
        <strain evidence="2">G-43</strain>
    </source>
</reference>
<dbReference type="PANTHER" id="PTHR38038">
    <property type="entry name" value="PENICILLIN-BINDING PROTEIN ACTIVATOR LPOA"/>
    <property type="match status" value="1"/>
</dbReference>
<comment type="caution">
    <text evidence="2">The sequence shown here is derived from an EMBL/GenBank/DDBJ whole genome shotgun (WGS) entry which is preliminary data.</text>
</comment>
<dbReference type="Pfam" id="PF04348">
    <property type="entry name" value="LppC"/>
    <property type="match status" value="1"/>
</dbReference>
<dbReference type="PROSITE" id="PS51257">
    <property type="entry name" value="PROKAR_LIPOPROTEIN"/>
    <property type="match status" value="1"/>
</dbReference>
<dbReference type="GO" id="GO:0030234">
    <property type="term" value="F:enzyme regulator activity"/>
    <property type="evidence" value="ECO:0007669"/>
    <property type="project" value="TreeGrafter"/>
</dbReference>
<proteinExistence type="predicted"/>
<dbReference type="PANTHER" id="PTHR38038:SF1">
    <property type="entry name" value="PENICILLIN-BINDING PROTEIN ACTIVATOR LPOA"/>
    <property type="match status" value="1"/>
</dbReference>
<keyword evidence="1" id="KW-0472">Membrane</keyword>
<dbReference type="GO" id="GO:0009252">
    <property type="term" value="P:peptidoglycan biosynthetic process"/>
    <property type="evidence" value="ECO:0007669"/>
    <property type="project" value="TreeGrafter"/>
</dbReference>
<dbReference type="Gene3D" id="3.40.50.2300">
    <property type="match status" value="2"/>
</dbReference>
<sequence>MRGYVPDCWKLIPAVAAIALIGLTGCSETPQKPQTEQVSTTTTRTTVARQDNSNLFQQANAALQKRDFATARPLLKQLQQQTLSDKERIDWLLMSGVMELGSNNVDAAGQCLNDLSRLRKKASTSQGQSISLLQASWYEKKGDYFAAARERVQVASSLKDNAYTDNHNSIWQDLQQIPANDLIEKTRQNHGSTLGQWLELAQISRLGTLSLDDQAVAIEEWQQINAGHPAAQQLPGSLSGMAKTEQPTRVAVALPLSGSLERVGQAIRDGMQAAYQDAINKGHAVPELIMLDTQTYNSLDEIYAAASLQGAEWLIGPVNKAEVQQLEARQTLPMPTLALNYGDITPQADAQPRPANLWEFGLAPEDQGIQVAERAWADGHRQALIMAPRDEWSDRIVSSFREHWLALGGEISDMLLYSNHNDYNPDVRNLLKIDDSKKREASLHPSTQQEAPIKPERRSDADWLFLIAQPQQARQIKPALLFNYAEDLPVYSTSHLFTGVVDVNNDRDLNGIQFCDLPWLLQQGELYQTVENNTPSGQGRFVRLYALGVDAFQLLPRLGSMQAFSGSRVSGVTGVLHLDPQNRVRREEVCTRFANGAPVLLKN</sequence>
<dbReference type="InterPro" id="IPR028082">
    <property type="entry name" value="Peripla_BP_I"/>
</dbReference>
<gene>
    <name evidence="2" type="ORF">OUO13_12340</name>
</gene>
<dbReference type="SUPFAM" id="SSF53822">
    <property type="entry name" value="Periplasmic binding protein-like I"/>
    <property type="match status" value="1"/>
</dbReference>
<evidence type="ECO:0000313" key="2">
    <source>
        <dbReference type="EMBL" id="MCY0965979.1"/>
    </source>
</evidence>
<evidence type="ECO:0000256" key="1">
    <source>
        <dbReference type="ARBA" id="ARBA00023136"/>
    </source>
</evidence>
<dbReference type="GO" id="GO:0031241">
    <property type="term" value="C:periplasmic side of cell outer membrane"/>
    <property type="evidence" value="ECO:0007669"/>
    <property type="project" value="TreeGrafter"/>
</dbReference>
<evidence type="ECO:0000313" key="3">
    <source>
        <dbReference type="Proteomes" id="UP001150830"/>
    </source>
</evidence>
<accession>A0A9X3ITK2</accession>
<dbReference type="AlphaFoldDB" id="A0A9X3ITK2"/>
<dbReference type="Proteomes" id="UP001150830">
    <property type="component" value="Unassembled WGS sequence"/>
</dbReference>